<dbReference type="SUPFAM" id="SSF159888">
    <property type="entry name" value="YdhG-like"/>
    <property type="match status" value="1"/>
</dbReference>
<accession>A0A239LKJ3</accession>
<dbReference type="Pfam" id="PF13376">
    <property type="entry name" value="OmdA"/>
    <property type="match status" value="1"/>
</dbReference>
<dbReference type="Pfam" id="PF08818">
    <property type="entry name" value="DUF1801"/>
    <property type="match status" value="1"/>
</dbReference>
<name>A0A239LKJ3_EKHLU</name>
<proteinExistence type="predicted"/>
<sequence>MKMAKSPDEYFSRNEEYRPLLEKLQSILQSTELEEKMKWGIPTYCWKNKNVAGIGAFKSYAGLWFFNGVFLKDSANVLINAQERKTKGMRQWHFESIDDIDEQLVSAYIKEAIQNQKDGKEIKPEKKPLIIPDDLKEALASSSQLAEAFESLSLSCKREYAEHIAEAKRPETKQKRLEKIKPMILEKVGLYDKYK</sequence>
<organism evidence="2 3">
    <name type="scientific">Ekhidna lutea</name>
    <dbReference type="NCBI Taxonomy" id="447679"/>
    <lineage>
        <taxon>Bacteria</taxon>
        <taxon>Pseudomonadati</taxon>
        <taxon>Bacteroidota</taxon>
        <taxon>Cytophagia</taxon>
        <taxon>Cytophagales</taxon>
        <taxon>Reichenbachiellaceae</taxon>
        <taxon>Ekhidna</taxon>
    </lineage>
</organism>
<feature type="domain" description="YdhG-like" evidence="1">
    <location>
        <begin position="18"/>
        <end position="113"/>
    </location>
</feature>
<dbReference type="OrthoDB" id="9800461at2"/>
<dbReference type="EMBL" id="FZPD01000005">
    <property type="protein sequence ID" value="SNT31086.1"/>
    <property type="molecule type" value="Genomic_DNA"/>
</dbReference>
<dbReference type="Proteomes" id="UP000198393">
    <property type="component" value="Unassembled WGS sequence"/>
</dbReference>
<dbReference type="InterPro" id="IPR014922">
    <property type="entry name" value="YdhG-like"/>
</dbReference>
<keyword evidence="3" id="KW-1185">Reference proteome</keyword>
<reference evidence="2 3" key="1">
    <citation type="submission" date="2017-06" db="EMBL/GenBank/DDBJ databases">
        <authorList>
            <person name="Kim H.J."/>
            <person name="Triplett B.A."/>
        </authorList>
    </citation>
    <scope>NUCLEOTIDE SEQUENCE [LARGE SCALE GENOMIC DNA]</scope>
    <source>
        <strain evidence="2 3">DSM 19307</strain>
    </source>
</reference>
<evidence type="ECO:0000313" key="3">
    <source>
        <dbReference type="Proteomes" id="UP000198393"/>
    </source>
</evidence>
<evidence type="ECO:0000259" key="1">
    <source>
        <dbReference type="Pfam" id="PF08818"/>
    </source>
</evidence>
<gene>
    <name evidence="2" type="ORF">SAMN05421640_3349</name>
</gene>
<evidence type="ECO:0000313" key="2">
    <source>
        <dbReference type="EMBL" id="SNT31086.1"/>
    </source>
</evidence>
<dbReference type="Gene3D" id="3.90.1150.200">
    <property type="match status" value="1"/>
</dbReference>
<protein>
    <submittedName>
        <fullName evidence="2">Uncharacterized conserved protein YdeI, YjbR/CyaY-like superfamily, DUF1801 family</fullName>
    </submittedName>
</protein>
<dbReference type="AlphaFoldDB" id="A0A239LKJ3"/>